<accession>A0A8E2AM62</accession>
<proteinExistence type="predicted"/>
<evidence type="ECO:0000256" key="1">
    <source>
        <dbReference type="SAM" id="MobiDB-lite"/>
    </source>
</evidence>
<keyword evidence="3" id="KW-1185">Reference proteome</keyword>
<dbReference type="Proteomes" id="UP000250043">
    <property type="component" value="Unassembled WGS sequence"/>
</dbReference>
<gene>
    <name evidence="2" type="ORF">OBBRIDRAFT_837593</name>
</gene>
<feature type="compositionally biased region" description="Low complexity" evidence="1">
    <location>
        <begin position="85"/>
        <end position="102"/>
    </location>
</feature>
<name>A0A8E2AM62_9APHY</name>
<dbReference type="EMBL" id="KV722495">
    <property type="protein sequence ID" value="OCH87196.1"/>
    <property type="molecule type" value="Genomic_DNA"/>
</dbReference>
<dbReference type="AlphaFoldDB" id="A0A8E2AM62"/>
<reference evidence="2 3" key="1">
    <citation type="submission" date="2016-07" db="EMBL/GenBank/DDBJ databases">
        <title>Draft genome of the white-rot fungus Obba rivulosa 3A-2.</title>
        <authorList>
            <consortium name="DOE Joint Genome Institute"/>
            <person name="Miettinen O."/>
            <person name="Riley R."/>
            <person name="Acob R."/>
            <person name="Barry K."/>
            <person name="Cullen D."/>
            <person name="De Vries R."/>
            <person name="Hainaut M."/>
            <person name="Hatakka A."/>
            <person name="Henrissat B."/>
            <person name="Hilden K."/>
            <person name="Kuo R."/>
            <person name="Labutti K."/>
            <person name="Lipzen A."/>
            <person name="Makela M.R."/>
            <person name="Sandor L."/>
            <person name="Spatafora J.W."/>
            <person name="Grigoriev I.V."/>
            <person name="Hibbett D.S."/>
        </authorList>
    </citation>
    <scope>NUCLEOTIDE SEQUENCE [LARGE SCALE GENOMIC DNA]</scope>
    <source>
        <strain evidence="2 3">3A-2</strain>
    </source>
</reference>
<evidence type="ECO:0000313" key="2">
    <source>
        <dbReference type="EMBL" id="OCH87196.1"/>
    </source>
</evidence>
<sequence length="207" mass="23386">MEPHRDPLLADLAPFKLNHLNMSESKSVLSLKIETTTVRSWGEARKVLDTVVEEFHVDHAFREALCFKSTSQHAESFLPFNTVASRPSSPSNSDSSASSVTSMPPLSRVYWTECSLCGVVTNHYVPKTNIRIIATPSLGKVANAYLQMHGYDLQMTMLITWAGKTSRDLKEFLARLHLLTVPTLELKFIWFIIDFKPEMTDVKCLIK</sequence>
<evidence type="ECO:0000313" key="3">
    <source>
        <dbReference type="Proteomes" id="UP000250043"/>
    </source>
</evidence>
<protein>
    <submittedName>
        <fullName evidence="2">Uncharacterized protein</fullName>
    </submittedName>
</protein>
<feature type="region of interest" description="Disordered" evidence="1">
    <location>
        <begin position="83"/>
        <end position="102"/>
    </location>
</feature>
<organism evidence="2 3">
    <name type="scientific">Obba rivulosa</name>
    <dbReference type="NCBI Taxonomy" id="1052685"/>
    <lineage>
        <taxon>Eukaryota</taxon>
        <taxon>Fungi</taxon>
        <taxon>Dikarya</taxon>
        <taxon>Basidiomycota</taxon>
        <taxon>Agaricomycotina</taxon>
        <taxon>Agaricomycetes</taxon>
        <taxon>Polyporales</taxon>
        <taxon>Gelatoporiaceae</taxon>
        <taxon>Obba</taxon>
    </lineage>
</organism>